<reference evidence="3" key="3">
    <citation type="submission" date="2025-08" db="UniProtKB">
        <authorList>
            <consortium name="Ensembl"/>
        </authorList>
    </citation>
    <scope>IDENTIFICATION</scope>
    <source>
        <strain evidence="3">HNI</strain>
    </source>
</reference>
<reference evidence="3" key="4">
    <citation type="submission" date="2025-09" db="UniProtKB">
        <authorList>
            <consortium name="Ensembl"/>
        </authorList>
    </citation>
    <scope>IDENTIFICATION</scope>
    <source>
        <strain evidence="3">HNI</strain>
    </source>
</reference>
<dbReference type="Proteomes" id="UP000265180">
    <property type="component" value="Chromosome 8"/>
</dbReference>
<evidence type="ECO:0000313" key="4">
    <source>
        <dbReference type="Proteomes" id="UP000265180"/>
    </source>
</evidence>
<dbReference type="InterPro" id="IPR012677">
    <property type="entry name" value="Nucleotide-bd_a/b_plait_sf"/>
</dbReference>
<reference evidence="3 4" key="2">
    <citation type="submission" date="2017-04" db="EMBL/GenBank/DDBJ databases">
        <title>CpG methylation of centromeres and impact of large insertions on vertebrate speciation.</title>
        <authorList>
            <person name="Ichikawa K."/>
            <person name="Yoshimura J."/>
            <person name="Morishita S."/>
        </authorList>
    </citation>
    <scope>NUCLEOTIDE SEQUENCE</scope>
    <source>
        <strain evidence="3 4">HNI</strain>
    </source>
</reference>
<reference key="1">
    <citation type="journal article" date="2007" name="Nature">
        <title>The medaka draft genome and insights into vertebrate genome evolution.</title>
        <authorList>
            <person name="Kasahara M."/>
            <person name="Naruse K."/>
            <person name="Sasaki S."/>
            <person name="Nakatani Y."/>
            <person name="Qu W."/>
            <person name="Ahsan B."/>
            <person name="Yamada T."/>
            <person name="Nagayasu Y."/>
            <person name="Doi K."/>
            <person name="Kasai Y."/>
            <person name="Jindo T."/>
            <person name="Kobayashi D."/>
            <person name="Shimada A."/>
            <person name="Toyoda A."/>
            <person name="Kuroki Y."/>
            <person name="Fujiyama A."/>
            <person name="Sasaki T."/>
            <person name="Shimizu A."/>
            <person name="Asakawa S."/>
            <person name="Shimizu N."/>
            <person name="Hashimoto S."/>
            <person name="Yang J."/>
            <person name="Lee Y."/>
            <person name="Matsushima K."/>
            <person name="Sugano S."/>
            <person name="Sakaizumi M."/>
            <person name="Narita T."/>
            <person name="Ohishi K."/>
            <person name="Haga S."/>
            <person name="Ohta F."/>
            <person name="Nomoto H."/>
            <person name="Nogata K."/>
            <person name="Morishita T."/>
            <person name="Endo T."/>
            <person name="Shin-I T."/>
            <person name="Takeda H."/>
            <person name="Morishita S."/>
            <person name="Kohara Y."/>
        </authorList>
    </citation>
    <scope>NUCLEOTIDE SEQUENCE [LARGE SCALE GENOMIC DNA]</scope>
    <source>
        <strain>Hd-rR</strain>
    </source>
</reference>
<keyword evidence="1" id="KW-0694">RNA-binding</keyword>
<name>A0A3P9LIQ6_ORYLA</name>
<dbReference type="Ensembl" id="ENSORLT00020029858.1">
    <property type="protein sequence ID" value="ENSORLP00020020462.1"/>
    <property type="gene ID" value="ENSORLG00020000646.1"/>
</dbReference>
<dbReference type="AlphaFoldDB" id="A0A3P9LIQ6"/>
<dbReference type="GO" id="GO:0003723">
    <property type="term" value="F:RNA binding"/>
    <property type="evidence" value="ECO:0007669"/>
    <property type="project" value="UniProtKB-UniRule"/>
</dbReference>
<sequence>MAQPTGENNLTKHEEEMGVLQANVMHAENVRTLRCKQCFSVVKKHQTKLSEMEEQFRAWPLGRCPAGAPMHFRRRRILLHDWLPQKLRLRAKARDVRGLLVNTGKAGGARGASAWELRDVAVPMDVDILEFRVPMENDKCVFVWEIQPHPSQAQVHAALDEVFSSFGPLYLLRVTPNAQLQPPGFFALIKFYLAAHAAKAQRCTDGRPLLNSPALKVKLSSKHTPHFLCGRSIPLSHTRCLELANHFLGFNGWTSEIITLKELTDEEEEKEGPDGGTRCRTLRFGCVLRLSFPQHGLTTQGSAVLEDSSSCTGGVLQRRCRLQRAVREQALVQAFSTVVILLLGDGKLMVAVKPSPDWAQTEGPDPVVQVNEASLLGCPADEEEAEDIGWDLAVP</sequence>
<dbReference type="Gene3D" id="3.30.70.330">
    <property type="match status" value="1"/>
</dbReference>
<feature type="domain" description="RRM" evidence="2">
    <location>
        <begin position="139"/>
        <end position="222"/>
    </location>
</feature>
<dbReference type="InterPro" id="IPR035979">
    <property type="entry name" value="RBD_domain_sf"/>
</dbReference>
<dbReference type="Pfam" id="PF25517">
    <property type="entry name" value="DSRM_RDM1"/>
    <property type="match status" value="1"/>
</dbReference>
<dbReference type="InterPro" id="IPR057652">
    <property type="entry name" value="DSRM_RDM1"/>
</dbReference>
<evidence type="ECO:0000256" key="1">
    <source>
        <dbReference type="PROSITE-ProRule" id="PRU00176"/>
    </source>
</evidence>
<proteinExistence type="predicted"/>
<dbReference type="SUPFAM" id="SSF54768">
    <property type="entry name" value="dsRNA-binding domain-like"/>
    <property type="match status" value="1"/>
</dbReference>
<evidence type="ECO:0000259" key="2">
    <source>
        <dbReference type="PROSITE" id="PS50102"/>
    </source>
</evidence>
<dbReference type="InterPro" id="IPR040224">
    <property type="entry name" value="RDM1"/>
</dbReference>
<protein>
    <recommendedName>
        <fullName evidence="2">RRM domain-containing protein</fullName>
    </recommendedName>
</protein>
<accession>A0A3P9LIQ6</accession>
<organism evidence="3 4">
    <name type="scientific">Oryzias latipes</name>
    <name type="common">Japanese rice fish</name>
    <name type="synonym">Japanese killifish</name>
    <dbReference type="NCBI Taxonomy" id="8090"/>
    <lineage>
        <taxon>Eukaryota</taxon>
        <taxon>Metazoa</taxon>
        <taxon>Chordata</taxon>
        <taxon>Craniata</taxon>
        <taxon>Vertebrata</taxon>
        <taxon>Euteleostomi</taxon>
        <taxon>Actinopterygii</taxon>
        <taxon>Neopterygii</taxon>
        <taxon>Teleostei</taxon>
        <taxon>Neoteleostei</taxon>
        <taxon>Acanthomorphata</taxon>
        <taxon>Ovalentaria</taxon>
        <taxon>Atherinomorphae</taxon>
        <taxon>Beloniformes</taxon>
        <taxon>Adrianichthyidae</taxon>
        <taxon>Oryziinae</taxon>
        <taxon>Oryzias</taxon>
    </lineage>
</organism>
<dbReference type="SUPFAM" id="SSF54928">
    <property type="entry name" value="RNA-binding domain, RBD"/>
    <property type="match status" value="1"/>
</dbReference>
<dbReference type="PROSITE" id="PS50102">
    <property type="entry name" value="RRM"/>
    <property type="match status" value="1"/>
</dbReference>
<dbReference type="InterPro" id="IPR000504">
    <property type="entry name" value="RRM_dom"/>
</dbReference>
<dbReference type="PANTHER" id="PTHR31164">
    <property type="entry name" value="RAD52 MOTIF-CONTAINING PROTEIN 1"/>
    <property type="match status" value="1"/>
</dbReference>
<dbReference type="PANTHER" id="PTHR31164:SF1">
    <property type="entry name" value="RAD52 MOTIF-CONTAINING PROTEIN 1"/>
    <property type="match status" value="1"/>
</dbReference>
<evidence type="ECO:0000313" key="3">
    <source>
        <dbReference type="Ensembl" id="ENSORLP00020020462.1"/>
    </source>
</evidence>